<reference evidence="6" key="2">
    <citation type="submission" date="2016-07" db="EMBL/GenBank/DDBJ databases">
        <title>Evolution of pathogenesis and genome organization in the Tremellales.</title>
        <authorList>
            <person name="Cuomo C."/>
            <person name="Litvintseva A."/>
            <person name="Heitman J."/>
            <person name="Chen Y."/>
            <person name="Sun S."/>
            <person name="Springer D."/>
            <person name="Dromer F."/>
            <person name="Young S."/>
            <person name="Zeng Q."/>
            <person name="Chapman S."/>
            <person name="Gujja S."/>
            <person name="Saif S."/>
            <person name="Birren B."/>
        </authorList>
    </citation>
    <scope>NUCLEOTIDE SEQUENCE</scope>
    <source>
        <strain evidence="6">CBS 10737</strain>
    </source>
</reference>
<comment type="subcellular location">
    <subcellularLocation>
        <location evidence="1">Membrane</location>
    </subcellularLocation>
</comment>
<evidence type="ECO:0000256" key="4">
    <source>
        <dbReference type="ARBA" id="ARBA00022989"/>
    </source>
</evidence>
<evidence type="ECO:0000256" key="1">
    <source>
        <dbReference type="ARBA" id="ARBA00004370"/>
    </source>
</evidence>
<dbReference type="Gene3D" id="1.10.10.1740">
    <property type="entry name" value="Transmembrane protein 14-like"/>
    <property type="match status" value="1"/>
</dbReference>
<keyword evidence="5" id="KW-0472">Membrane</keyword>
<gene>
    <name evidence="6" type="ORF">I206_07701</name>
</gene>
<proteinExistence type="inferred from homology"/>
<keyword evidence="3" id="KW-0812">Transmembrane</keyword>
<name>A0A1B9HT70_9TREE</name>
<protein>
    <submittedName>
        <fullName evidence="6">Uncharacterized protein</fullName>
    </submittedName>
</protein>
<dbReference type="Pfam" id="PF03647">
    <property type="entry name" value="Tmemb_14"/>
    <property type="match status" value="1"/>
</dbReference>
<dbReference type="GO" id="GO:0016020">
    <property type="term" value="C:membrane"/>
    <property type="evidence" value="ECO:0007669"/>
    <property type="project" value="UniProtKB-SubCell"/>
</dbReference>
<comment type="similarity">
    <text evidence="2">Belongs to the TMEM14 family.</text>
</comment>
<evidence type="ECO:0000256" key="5">
    <source>
        <dbReference type="ARBA" id="ARBA00023136"/>
    </source>
</evidence>
<reference evidence="6" key="1">
    <citation type="submission" date="2013-07" db="EMBL/GenBank/DDBJ databases">
        <title>The Genome Sequence of Cryptococcus pinus CBS10737.</title>
        <authorList>
            <consortium name="The Broad Institute Genome Sequencing Platform"/>
            <person name="Cuomo C."/>
            <person name="Litvintseva A."/>
            <person name="Chen Y."/>
            <person name="Heitman J."/>
            <person name="Sun S."/>
            <person name="Springer D."/>
            <person name="Dromer F."/>
            <person name="Young S.K."/>
            <person name="Zeng Q."/>
            <person name="Gargeya S."/>
            <person name="Fitzgerald M."/>
            <person name="Abouelleil A."/>
            <person name="Alvarado L."/>
            <person name="Berlin A.M."/>
            <person name="Chapman S.B."/>
            <person name="Dewar J."/>
            <person name="Goldberg J."/>
            <person name="Griggs A."/>
            <person name="Gujja S."/>
            <person name="Hansen M."/>
            <person name="Howarth C."/>
            <person name="Imamovic A."/>
            <person name="Larimer J."/>
            <person name="McCowan C."/>
            <person name="Murphy C."/>
            <person name="Pearson M."/>
            <person name="Priest M."/>
            <person name="Roberts A."/>
            <person name="Saif S."/>
            <person name="Shea T."/>
            <person name="Sykes S."/>
            <person name="Wortman J."/>
            <person name="Nusbaum C."/>
            <person name="Birren B."/>
        </authorList>
    </citation>
    <scope>NUCLEOTIDE SEQUENCE [LARGE SCALE GENOMIC DNA]</scope>
    <source>
        <strain evidence="6">CBS 10737</strain>
    </source>
</reference>
<keyword evidence="4" id="KW-1133">Transmembrane helix</keyword>
<evidence type="ECO:0000256" key="2">
    <source>
        <dbReference type="ARBA" id="ARBA00007590"/>
    </source>
</evidence>
<dbReference type="InterPro" id="IPR044890">
    <property type="entry name" value="TMEM14_sf"/>
</dbReference>
<dbReference type="OrthoDB" id="5620at2759"/>
<accession>A0A1B9HT70</accession>
<dbReference type="InterPro" id="IPR005349">
    <property type="entry name" value="TMEM14"/>
</dbReference>
<evidence type="ECO:0000256" key="3">
    <source>
        <dbReference type="ARBA" id="ARBA00022692"/>
    </source>
</evidence>
<dbReference type="AlphaFoldDB" id="A0A1B9HT70"/>
<evidence type="ECO:0000313" key="6">
    <source>
        <dbReference type="EMBL" id="OCF46466.1"/>
    </source>
</evidence>
<organism evidence="6">
    <name type="scientific">Kwoniella pini CBS 10737</name>
    <dbReference type="NCBI Taxonomy" id="1296096"/>
    <lineage>
        <taxon>Eukaryota</taxon>
        <taxon>Fungi</taxon>
        <taxon>Dikarya</taxon>
        <taxon>Basidiomycota</taxon>
        <taxon>Agaricomycotina</taxon>
        <taxon>Tremellomycetes</taxon>
        <taxon>Tremellales</taxon>
        <taxon>Cryptococcaceae</taxon>
        <taxon>Kwoniella</taxon>
    </lineage>
</organism>
<sequence>MVSGEKSHKPIATLSGFSLLGGIFAYTKFNSVPSLVGSFAIGSMMLLSSMRIRDGMEYGYEGAAPRSQANSSFAEITSVSSAALVAPTLRRTIRTRLPIPATICILATASTAYYVKALSEFRRHAI</sequence>
<dbReference type="EMBL" id="KI894017">
    <property type="protein sequence ID" value="OCF46466.1"/>
    <property type="molecule type" value="Genomic_DNA"/>
</dbReference>